<sequence>MTLFTGSGQLPRHQYVWIDRAFIYREKTGFERAVWFGLTSKFGEMWGCNVMLECGAVYRNIPPHAIAFCETPEAVWTPSEAQAWDCYGAQFSTIEYHYLTNVRAEIRKPKMMGLYLFTAIPLFDGYTRHPGQSKEFMFLQLDNGRLAIKSTDMVLFHDKSFALPAWPTGLKRQAEVYSCEVDVDADLPGKELAK</sequence>
<dbReference type="EMBL" id="LR797114">
    <property type="protein sequence ID" value="CAB4187904.1"/>
    <property type="molecule type" value="Genomic_DNA"/>
</dbReference>
<proteinExistence type="predicted"/>
<evidence type="ECO:0000313" key="1">
    <source>
        <dbReference type="EMBL" id="CAB4187904.1"/>
    </source>
</evidence>
<reference evidence="1" key="1">
    <citation type="submission" date="2020-05" db="EMBL/GenBank/DDBJ databases">
        <authorList>
            <person name="Chiriac C."/>
            <person name="Salcher M."/>
            <person name="Ghai R."/>
            <person name="Kavagutti S V."/>
        </authorList>
    </citation>
    <scope>NUCLEOTIDE SEQUENCE</scope>
</reference>
<gene>
    <name evidence="1" type="ORF">UFOVP1169_24</name>
</gene>
<accession>A0A6J5R886</accession>
<name>A0A6J5R886_9CAUD</name>
<organism evidence="1">
    <name type="scientific">uncultured Caudovirales phage</name>
    <dbReference type="NCBI Taxonomy" id="2100421"/>
    <lineage>
        <taxon>Viruses</taxon>
        <taxon>Duplodnaviria</taxon>
        <taxon>Heunggongvirae</taxon>
        <taxon>Uroviricota</taxon>
        <taxon>Caudoviricetes</taxon>
        <taxon>Peduoviridae</taxon>
        <taxon>Maltschvirus</taxon>
        <taxon>Maltschvirus maltsch</taxon>
    </lineage>
</organism>
<protein>
    <submittedName>
        <fullName evidence="1">Uncharacterized protein</fullName>
    </submittedName>
</protein>